<proteinExistence type="predicted"/>
<dbReference type="Proteomes" id="UP000626109">
    <property type="component" value="Unassembled WGS sequence"/>
</dbReference>
<evidence type="ECO:0000313" key="1">
    <source>
        <dbReference type="EMBL" id="CAE8675215.1"/>
    </source>
</evidence>
<feature type="non-terminal residue" evidence="1">
    <location>
        <position position="1"/>
    </location>
</feature>
<evidence type="ECO:0000313" key="2">
    <source>
        <dbReference type="Proteomes" id="UP000626109"/>
    </source>
</evidence>
<dbReference type="AlphaFoldDB" id="A0A813JB18"/>
<accession>A0A813JB18</accession>
<dbReference type="EMBL" id="CAJNNW010025007">
    <property type="protein sequence ID" value="CAE8675215.1"/>
    <property type="molecule type" value="Genomic_DNA"/>
</dbReference>
<name>A0A813JB18_POLGL</name>
<protein>
    <submittedName>
        <fullName evidence="1">Uncharacterized protein</fullName>
    </submittedName>
</protein>
<gene>
    <name evidence="1" type="ORF">PGLA2088_LOCUS19289</name>
</gene>
<sequence>ASAGPHREMRTGSVEGNGDQPEFCWDAICITARVPSHAEAYKRELQRRGLKLLAPDALRAWQNIVSSMLIFDDPFRFDGCVSIF</sequence>
<reference evidence="1" key="1">
    <citation type="submission" date="2021-02" db="EMBL/GenBank/DDBJ databases">
        <authorList>
            <person name="Dougan E. K."/>
            <person name="Rhodes N."/>
            <person name="Thang M."/>
            <person name="Chan C."/>
        </authorList>
    </citation>
    <scope>NUCLEOTIDE SEQUENCE</scope>
</reference>
<organism evidence="1 2">
    <name type="scientific">Polarella glacialis</name>
    <name type="common">Dinoflagellate</name>
    <dbReference type="NCBI Taxonomy" id="89957"/>
    <lineage>
        <taxon>Eukaryota</taxon>
        <taxon>Sar</taxon>
        <taxon>Alveolata</taxon>
        <taxon>Dinophyceae</taxon>
        <taxon>Suessiales</taxon>
        <taxon>Suessiaceae</taxon>
        <taxon>Polarella</taxon>
    </lineage>
</organism>
<comment type="caution">
    <text evidence="1">The sequence shown here is derived from an EMBL/GenBank/DDBJ whole genome shotgun (WGS) entry which is preliminary data.</text>
</comment>